<comment type="cofactor">
    <cofactor evidence="1">
        <name>pyridoxal 5'-phosphate</name>
        <dbReference type="ChEBI" id="CHEBI:597326"/>
    </cofactor>
</comment>
<evidence type="ECO:0000256" key="5">
    <source>
        <dbReference type="ARBA" id="ARBA00022898"/>
    </source>
</evidence>
<keyword evidence="4" id="KW-0479">Metal-binding</keyword>
<name>A0A936TDS2_9ACTN</name>
<evidence type="ECO:0000256" key="1">
    <source>
        <dbReference type="ARBA" id="ARBA00001933"/>
    </source>
</evidence>
<evidence type="ECO:0000256" key="6">
    <source>
        <dbReference type="ARBA" id="ARBA00023004"/>
    </source>
</evidence>
<dbReference type="Pfam" id="PF00266">
    <property type="entry name" value="Aminotran_5"/>
    <property type="match status" value="1"/>
</dbReference>
<keyword evidence="7" id="KW-0411">Iron-sulfur</keyword>
<keyword evidence="5" id="KW-0663">Pyridoxal phosphate</keyword>
<evidence type="ECO:0000259" key="9">
    <source>
        <dbReference type="Pfam" id="PF00266"/>
    </source>
</evidence>
<dbReference type="InterPro" id="IPR015421">
    <property type="entry name" value="PyrdxlP-dep_Trfase_major"/>
</dbReference>
<dbReference type="Proteomes" id="UP000727993">
    <property type="component" value="Unassembled WGS sequence"/>
</dbReference>
<gene>
    <name evidence="10" type="ORF">IPN02_03475</name>
</gene>
<dbReference type="GO" id="GO:0046872">
    <property type="term" value="F:metal ion binding"/>
    <property type="evidence" value="ECO:0007669"/>
    <property type="project" value="UniProtKB-KW"/>
</dbReference>
<comment type="catalytic activity">
    <reaction evidence="8">
        <text>(sulfur carrier)-H + L-cysteine = (sulfur carrier)-SH + L-alanine</text>
        <dbReference type="Rhea" id="RHEA:43892"/>
        <dbReference type="Rhea" id="RHEA-COMP:14737"/>
        <dbReference type="Rhea" id="RHEA-COMP:14739"/>
        <dbReference type="ChEBI" id="CHEBI:29917"/>
        <dbReference type="ChEBI" id="CHEBI:35235"/>
        <dbReference type="ChEBI" id="CHEBI:57972"/>
        <dbReference type="ChEBI" id="CHEBI:64428"/>
        <dbReference type="EC" id="2.8.1.7"/>
    </reaction>
</comment>
<evidence type="ECO:0000256" key="4">
    <source>
        <dbReference type="ARBA" id="ARBA00022723"/>
    </source>
</evidence>
<keyword evidence="3" id="KW-0808">Transferase</keyword>
<evidence type="ECO:0000313" key="10">
    <source>
        <dbReference type="EMBL" id="MBK9295934.1"/>
    </source>
</evidence>
<protein>
    <submittedName>
        <fullName evidence="10">Cysteine desulfurase</fullName>
    </submittedName>
</protein>
<dbReference type="InterPro" id="IPR015422">
    <property type="entry name" value="PyrdxlP-dep_Trfase_small"/>
</dbReference>
<comment type="similarity">
    <text evidence="2">Belongs to the class-V pyridoxal-phosphate-dependent aminotransferase family. NifS/IscS subfamily.</text>
</comment>
<dbReference type="EMBL" id="JADJZA010000001">
    <property type="protein sequence ID" value="MBK9295934.1"/>
    <property type="molecule type" value="Genomic_DNA"/>
</dbReference>
<sequence length="405" mass="41269">MGATNETPLHYLDHAATTPLLPEAIEAMAEVTHGGLWANPSGGHLLARRARRAADDARDELAELFGALPSEVVFTSGGTEADNLAVLGSVGAGAPREGAALLCSAIEHPAVRMPAGRLGGIEVAVDGHGRLDLDALVEACTPDVALVSVILVNNEVGTIANLDAIAEVVRRHAPTAWLHTDAVQAHQWVDVAAAARSADLVSVGAHKFGGPKGIGLLIVRSGVELAPRAVGGGQERDRRAGTLNVAGVLGMAAAARVTAARRAEELPRIAALRDRLVDGLAAAIPGLIETGVDPVEPGGGPDGVSGDRGVDRLHKAAGNCHVCLPGVETEALLYLLEREGIMATAASSCASGAQEPSYVVEALGHSRAIASGALRLTLGTTSTDADVEAALAAVPAAIERLELFS</sequence>
<evidence type="ECO:0000256" key="7">
    <source>
        <dbReference type="ARBA" id="ARBA00023014"/>
    </source>
</evidence>
<dbReference type="InterPro" id="IPR000192">
    <property type="entry name" value="Aminotrans_V_dom"/>
</dbReference>
<dbReference type="GO" id="GO:0051536">
    <property type="term" value="F:iron-sulfur cluster binding"/>
    <property type="evidence" value="ECO:0007669"/>
    <property type="project" value="UniProtKB-KW"/>
</dbReference>
<organism evidence="10 11">
    <name type="scientific">Candidatus Neomicrothrix subdominans</name>
    <dbReference type="NCBI Taxonomy" id="2954438"/>
    <lineage>
        <taxon>Bacteria</taxon>
        <taxon>Bacillati</taxon>
        <taxon>Actinomycetota</taxon>
        <taxon>Acidimicrobiia</taxon>
        <taxon>Acidimicrobiales</taxon>
        <taxon>Microthrixaceae</taxon>
        <taxon>Candidatus Neomicrothrix</taxon>
    </lineage>
</organism>
<dbReference type="Gene3D" id="3.40.640.10">
    <property type="entry name" value="Type I PLP-dependent aspartate aminotransferase-like (Major domain)"/>
    <property type="match status" value="1"/>
</dbReference>
<accession>A0A936TDS2</accession>
<dbReference type="PIRSF" id="PIRSF005572">
    <property type="entry name" value="NifS"/>
    <property type="match status" value="1"/>
</dbReference>
<evidence type="ECO:0000256" key="3">
    <source>
        <dbReference type="ARBA" id="ARBA00022679"/>
    </source>
</evidence>
<reference evidence="10 11" key="1">
    <citation type="submission" date="2020-10" db="EMBL/GenBank/DDBJ databases">
        <title>Connecting structure to function with the recovery of over 1000 high-quality activated sludge metagenome-assembled genomes encoding full-length rRNA genes using long-read sequencing.</title>
        <authorList>
            <person name="Singleton C.M."/>
            <person name="Petriglieri F."/>
            <person name="Kristensen J.M."/>
            <person name="Kirkegaard R.H."/>
            <person name="Michaelsen T.Y."/>
            <person name="Andersen M.H."/>
            <person name="Karst S.M."/>
            <person name="Dueholm M.S."/>
            <person name="Nielsen P.H."/>
            <person name="Albertsen M."/>
        </authorList>
    </citation>
    <scope>NUCLEOTIDE SEQUENCE [LARGE SCALE GENOMIC DNA]</scope>
    <source>
        <strain evidence="10">Lyne_18-Q3-R50-59_MAXAC.006</strain>
    </source>
</reference>
<feature type="domain" description="Aminotransferase class V" evidence="9">
    <location>
        <begin position="10"/>
        <end position="281"/>
    </location>
</feature>
<dbReference type="InterPro" id="IPR016454">
    <property type="entry name" value="Cysteine_dSase"/>
</dbReference>
<evidence type="ECO:0000256" key="8">
    <source>
        <dbReference type="ARBA" id="ARBA00050776"/>
    </source>
</evidence>
<dbReference type="PANTHER" id="PTHR11601:SF34">
    <property type="entry name" value="CYSTEINE DESULFURASE"/>
    <property type="match status" value="1"/>
</dbReference>
<comment type="caution">
    <text evidence="10">The sequence shown here is derived from an EMBL/GenBank/DDBJ whole genome shotgun (WGS) entry which is preliminary data.</text>
</comment>
<dbReference type="GO" id="GO:0031071">
    <property type="term" value="F:cysteine desulfurase activity"/>
    <property type="evidence" value="ECO:0007669"/>
    <property type="project" value="UniProtKB-EC"/>
</dbReference>
<evidence type="ECO:0000256" key="2">
    <source>
        <dbReference type="ARBA" id="ARBA00006490"/>
    </source>
</evidence>
<proteinExistence type="inferred from homology"/>
<evidence type="ECO:0000313" key="11">
    <source>
        <dbReference type="Proteomes" id="UP000727993"/>
    </source>
</evidence>
<dbReference type="PANTHER" id="PTHR11601">
    <property type="entry name" value="CYSTEINE DESULFURYLASE FAMILY MEMBER"/>
    <property type="match status" value="1"/>
</dbReference>
<keyword evidence="6" id="KW-0408">Iron</keyword>
<dbReference type="AlphaFoldDB" id="A0A936TDS2"/>
<dbReference type="Gene3D" id="1.10.260.50">
    <property type="match status" value="1"/>
</dbReference>
<dbReference type="SUPFAM" id="SSF53383">
    <property type="entry name" value="PLP-dependent transferases"/>
    <property type="match status" value="1"/>
</dbReference>
<dbReference type="Gene3D" id="3.90.1150.10">
    <property type="entry name" value="Aspartate Aminotransferase, domain 1"/>
    <property type="match status" value="1"/>
</dbReference>
<dbReference type="InterPro" id="IPR015424">
    <property type="entry name" value="PyrdxlP-dep_Trfase"/>
</dbReference>